<dbReference type="AlphaFoldDB" id="A0A1A6A449"/>
<dbReference type="RefSeq" id="XP_018262674.1">
    <property type="nucleotide sequence ID" value="XM_018407463.1"/>
</dbReference>
<accession>A0A1A6A449</accession>
<evidence type="ECO:0000256" key="1">
    <source>
        <dbReference type="SAM" id="SignalP"/>
    </source>
</evidence>
<dbReference type="EMBL" id="KI894031">
    <property type="protein sequence ID" value="OBR84832.1"/>
    <property type="molecule type" value="Genomic_DNA"/>
</dbReference>
<proteinExistence type="predicted"/>
<dbReference type="GeneID" id="28967852"/>
<dbReference type="KEGG" id="kdj:28967852"/>
<keyword evidence="4" id="KW-1185">Reference proteome</keyword>
<feature type="signal peptide" evidence="1">
    <location>
        <begin position="1"/>
        <end position="19"/>
    </location>
</feature>
<dbReference type="OrthoDB" id="4584900at2759"/>
<dbReference type="VEuPathDB" id="FungiDB:I303_04153"/>
<reference evidence="2" key="1">
    <citation type="submission" date="2013-07" db="EMBL/GenBank/DDBJ databases">
        <title>The Genome Sequence of Cryptococcus dejecticola CBS10117.</title>
        <authorList>
            <consortium name="The Broad Institute Genome Sequencing Platform"/>
            <person name="Cuomo C."/>
            <person name="Litvintseva A."/>
            <person name="Chen Y."/>
            <person name="Heitman J."/>
            <person name="Sun S."/>
            <person name="Springer D."/>
            <person name="Dromer F."/>
            <person name="Young S.K."/>
            <person name="Zeng Q."/>
            <person name="Gargeya S."/>
            <person name="Fitzgerald M."/>
            <person name="Abouelleil A."/>
            <person name="Alvarado L."/>
            <person name="Berlin A.M."/>
            <person name="Chapman S.B."/>
            <person name="Dewar J."/>
            <person name="Goldberg J."/>
            <person name="Griggs A."/>
            <person name="Gujja S."/>
            <person name="Hansen M."/>
            <person name="Howarth C."/>
            <person name="Imamovic A."/>
            <person name="Larimer J."/>
            <person name="McCowan C."/>
            <person name="Murphy C."/>
            <person name="Pearson M."/>
            <person name="Priest M."/>
            <person name="Roberts A."/>
            <person name="Saif S."/>
            <person name="Shea T."/>
            <person name="Sykes S."/>
            <person name="Wortman J."/>
            <person name="Nusbaum C."/>
            <person name="Birren B."/>
        </authorList>
    </citation>
    <scope>NUCLEOTIDE SEQUENCE [LARGE SCALE GENOMIC DNA]</scope>
    <source>
        <strain evidence="2">CBS 10117</strain>
    </source>
</reference>
<dbReference type="Proteomes" id="UP000078595">
    <property type="component" value="Chromosome 5"/>
</dbReference>
<reference evidence="3" key="2">
    <citation type="submission" date="2013-07" db="EMBL/GenBank/DDBJ databases">
        <authorList>
            <consortium name="The Broad Institute Genome Sequencing Platform"/>
            <person name="Cuomo C."/>
            <person name="Litvintseva A."/>
            <person name="Chen Y."/>
            <person name="Heitman J."/>
            <person name="Sun S."/>
            <person name="Springer D."/>
            <person name="Dromer F."/>
            <person name="Young S.K."/>
            <person name="Zeng Q."/>
            <person name="Gargeya S."/>
            <person name="Fitzgerald M."/>
            <person name="Abouelleil A."/>
            <person name="Alvarado L."/>
            <person name="Berlin A.M."/>
            <person name="Chapman S.B."/>
            <person name="Dewar J."/>
            <person name="Goldberg J."/>
            <person name="Griggs A."/>
            <person name="Gujja S."/>
            <person name="Hansen M."/>
            <person name="Howarth C."/>
            <person name="Imamovic A."/>
            <person name="Larimer J."/>
            <person name="McCowan C."/>
            <person name="Murphy C."/>
            <person name="Pearson M."/>
            <person name="Priest M."/>
            <person name="Roberts A."/>
            <person name="Saif S."/>
            <person name="Shea T."/>
            <person name="Sykes S."/>
            <person name="Wortman J."/>
            <person name="Nusbaum C."/>
            <person name="Birren B."/>
        </authorList>
    </citation>
    <scope>NUCLEOTIDE SEQUENCE</scope>
    <source>
        <strain evidence="3">CBS 10117</strain>
    </source>
</reference>
<feature type="chain" id="PRO_5008342080" evidence="1">
    <location>
        <begin position="20"/>
        <end position="205"/>
    </location>
</feature>
<evidence type="ECO:0000313" key="3">
    <source>
        <dbReference type="EMBL" id="WWC62268.1"/>
    </source>
</evidence>
<reference evidence="3" key="3">
    <citation type="submission" date="2024-02" db="EMBL/GenBank/DDBJ databases">
        <title>Comparative genomics of Cryptococcus and Kwoniella reveals pathogenesis evolution and contrasting modes of karyotype evolution via chromosome fusion or intercentromeric recombination.</title>
        <authorList>
            <person name="Coelho M.A."/>
            <person name="David-Palma M."/>
            <person name="Shea T."/>
            <person name="Bowers K."/>
            <person name="McGinley-Smith S."/>
            <person name="Mohammad A.W."/>
            <person name="Gnirke A."/>
            <person name="Yurkov A.M."/>
            <person name="Nowrousian M."/>
            <person name="Sun S."/>
            <person name="Cuomo C.A."/>
            <person name="Heitman J."/>
        </authorList>
    </citation>
    <scope>NUCLEOTIDE SEQUENCE</scope>
    <source>
        <strain evidence="3">CBS 10117</strain>
    </source>
</reference>
<dbReference type="EMBL" id="CP144534">
    <property type="protein sequence ID" value="WWC62268.1"/>
    <property type="molecule type" value="Genomic_DNA"/>
</dbReference>
<evidence type="ECO:0000313" key="2">
    <source>
        <dbReference type="EMBL" id="OBR84832.1"/>
    </source>
</evidence>
<sequence length="205" mass="22368">MLSFLNSLIFCLLAVSALGSPVSHDTNAARLARGLPLKKPARAFDPTRTVVRRQEPSGAPQTGAIEITDQLGRRKRVGATYMAYSSDNGAFTQTTDLESAAMFKIHGAGVLGLDIMKSGHAVTIFSPGQSNVKFDMNSYNVLSFSYTDTKTNSEQVVTPYSPYQYIINIGTEELLLCNAADDTDAGAYYDSYKQVAMIFVRSQRQ</sequence>
<protein>
    <submittedName>
        <fullName evidence="2">Uncharacterized protein</fullName>
    </submittedName>
</protein>
<organism evidence="2">
    <name type="scientific">Kwoniella dejecticola CBS 10117</name>
    <dbReference type="NCBI Taxonomy" id="1296121"/>
    <lineage>
        <taxon>Eukaryota</taxon>
        <taxon>Fungi</taxon>
        <taxon>Dikarya</taxon>
        <taxon>Basidiomycota</taxon>
        <taxon>Agaricomycotina</taxon>
        <taxon>Tremellomycetes</taxon>
        <taxon>Tremellales</taxon>
        <taxon>Cryptococcaceae</taxon>
        <taxon>Kwoniella</taxon>
    </lineage>
</organism>
<gene>
    <name evidence="2" type="ORF">I303_04153</name>
    <name evidence="3" type="ORF">I303_104864</name>
</gene>
<name>A0A1A6A449_9TREE</name>
<evidence type="ECO:0000313" key="4">
    <source>
        <dbReference type="Proteomes" id="UP000078595"/>
    </source>
</evidence>
<keyword evidence="1" id="KW-0732">Signal</keyword>